<dbReference type="GO" id="GO:0008289">
    <property type="term" value="F:lipid binding"/>
    <property type="evidence" value="ECO:0007669"/>
    <property type="project" value="UniProtKB-KW"/>
</dbReference>
<feature type="region of interest" description="Disordered" evidence="9">
    <location>
        <begin position="49"/>
        <end position="91"/>
    </location>
</feature>
<dbReference type="InterPro" id="IPR019411">
    <property type="entry name" value="MMM1_dom"/>
</dbReference>
<feature type="transmembrane region" description="Helical" evidence="10">
    <location>
        <begin position="20"/>
        <end position="42"/>
    </location>
</feature>
<organism evidence="12 13">
    <name type="scientific">Tieghemiomyces parasiticus</name>
    <dbReference type="NCBI Taxonomy" id="78921"/>
    <lineage>
        <taxon>Eukaryota</taxon>
        <taxon>Fungi</taxon>
        <taxon>Fungi incertae sedis</taxon>
        <taxon>Zoopagomycota</taxon>
        <taxon>Kickxellomycotina</taxon>
        <taxon>Dimargaritomycetes</taxon>
        <taxon>Dimargaritales</taxon>
        <taxon>Dimargaritaceae</taxon>
        <taxon>Tieghemiomyces</taxon>
    </lineage>
</organism>
<proteinExistence type="inferred from homology"/>
<comment type="similarity">
    <text evidence="8">Belongs to the MMM1 family.</text>
</comment>
<evidence type="ECO:0000256" key="7">
    <source>
        <dbReference type="ARBA" id="ARBA00023136"/>
    </source>
</evidence>
<keyword evidence="4 8" id="KW-1133">Transmembrane helix</keyword>
<dbReference type="EMBL" id="JANBPT010001004">
    <property type="protein sequence ID" value="KAJ1910798.1"/>
    <property type="molecule type" value="Genomic_DNA"/>
</dbReference>
<dbReference type="HAMAP" id="MF_03103">
    <property type="entry name" value="Mmm1"/>
    <property type="match status" value="1"/>
</dbReference>
<feature type="topological domain" description="Cytoplasmic" evidence="8">
    <location>
        <begin position="43"/>
        <end position="381"/>
    </location>
</feature>
<dbReference type="Proteomes" id="UP001150569">
    <property type="component" value="Unassembled WGS sequence"/>
</dbReference>
<dbReference type="PROSITE" id="PS51847">
    <property type="entry name" value="SMP"/>
    <property type="match status" value="1"/>
</dbReference>
<dbReference type="AlphaFoldDB" id="A0A9W7ZLJ0"/>
<accession>A0A9W7ZLJ0</accession>
<evidence type="ECO:0000256" key="8">
    <source>
        <dbReference type="HAMAP-Rule" id="MF_03103"/>
    </source>
</evidence>
<keyword evidence="13" id="KW-1185">Reference proteome</keyword>
<keyword evidence="7 8" id="KW-0472">Membrane</keyword>
<evidence type="ECO:0000256" key="5">
    <source>
        <dbReference type="ARBA" id="ARBA00023055"/>
    </source>
</evidence>
<dbReference type="PANTHER" id="PTHR13466:SF0">
    <property type="entry name" value="SMP-LTD DOMAIN-CONTAINING PROTEIN"/>
    <property type="match status" value="1"/>
</dbReference>
<evidence type="ECO:0000256" key="3">
    <source>
        <dbReference type="ARBA" id="ARBA00022824"/>
    </source>
</evidence>
<evidence type="ECO:0000256" key="4">
    <source>
        <dbReference type="ARBA" id="ARBA00022989"/>
    </source>
</evidence>
<dbReference type="GO" id="GO:0032865">
    <property type="term" value="C:ERMES complex"/>
    <property type="evidence" value="ECO:0007669"/>
    <property type="project" value="UniProtKB-UniRule"/>
</dbReference>
<sequence>MAGSYDDDYSVYYTSWRFAQGFILGQIFVIAVLILVVRYLLLDDADGHHHRRSASSRRSSLSRAYGAAPAPGSGHSTGDTTPGPSQPPPSAFRQGLRRLDSYLGSYYASLGPTAPLAFTSRPNHIATVRQGNAQLPPIRHLFDRVGCDFAHTRTESCEWVNLFVAQLLARYRASPAIQHHWVHRLTRWINAPDVRPSMLGHVTLHTFHLGSSLPIVKSVKVVPLVAENALQWHLHVDLADQLTVGIDTKVLLNWPKASLAALPVSLSVTLARFTGTVTIEFLPDDPLAVAVSVLPGYELEWDVQSLLGHRAKVQNLPKIKELIVEQIRAEFIRHLVAPAFQAVPLPTFASSSSASGRSLAEKPSSGAKVRSRPFKWGDSST</sequence>
<evidence type="ECO:0000256" key="9">
    <source>
        <dbReference type="SAM" id="MobiDB-lite"/>
    </source>
</evidence>
<name>A0A9W7ZLJ0_9FUNG</name>
<keyword evidence="2 8" id="KW-0812">Transmembrane</keyword>
<comment type="subcellular location">
    <subcellularLocation>
        <location evidence="8">Endoplasmic reticulum membrane</location>
        <topology evidence="8">Single-pass type I membrane protein</topology>
    </subcellularLocation>
    <text evidence="8">The ERMES/MDM complex localizes to a few discrete foci (around 10 per single cell), that represent mitochondria-endoplasmic reticulum junctions. These foci are often found next to mtDNA nucleoids.</text>
</comment>
<evidence type="ECO:0000256" key="2">
    <source>
        <dbReference type="ARBA" id="ARBA00022692"/>
    </source>
</evidence>
<gene>
    <name evidence="12" type="primary">MMM1_2</name>
    <name evidence="8" type="synonym">MMM1</name>
    <name evidence="12" type="ORF">IWQ60_010464</name>
</gene>
<evidence type="ECO:0000256" key="10">
    <source>
        <dbReference type="SAM" id="Phobius"/>
    </source>
</evidence>
<dbReference type="InterPro" id="IPR031468">
    <property type="entry name" value="SMP_LBD"/>
</dbReference>
<keyword evidence="1" id="KW-0813">Transport</keyword>
<feature type="domain" description="SMP-LTD" evidence="11">
    <location>
        <begin position="153"/>
        <end position="346"/>
    </location>
</feature>
<comment type="function">
    <text evidence="8">Component of the ERMES/MDM complex, which serves as a molecular tether to connect the endoplasmic reticulum (ER) and mitochondria. Components of this complex are involved in the control of mitochondrial shape and protein biogenesis, and function in nonvesicular lipid trafficking between the ER and mitochondria. The MDM12-MMM1 subcomplex functions in the major beta-barrel assembly pathway that is responsible for biogenesis of all outer membrane beta-barrel proteins, and acts in a late step after the SAM complex. The MDM10-MDM12-MMM1 subcomplex further acts in the TOM40-specific pathway after the action of the MDM12-MMM1 complex. Essential for establishing and maintaining the structure of mitochondria and maintenance of mtDNA nucleoids.</text>
</comment>
<evidence type="ECO:0000256" key="6">
    <source>
        <dbReference type="ARBA" id="ARBA00023121"/>
    </source>
</evidence>
<keyword evidence="3 8" id="KW-0256">Endoplasmic reticulum</keyword>
<dbReference type="CDD" id="cd21671">
    <property type="entry name" value="SMP_Mmm1"/>
    <property type="match status" value="1"/>
</dbReference>
<comment type="subunit">
    <text evidence="8">Homodimer. Component of the ER-mitochondria encounter structure (ERMES) or MDM complex, composed of MMM1, MDM10, MDM12 and MDM34. A MMM1 homodimer associates with one molecule of MDM12 on each side in a pairwise head-to-tail manner, and the SMP-LTD domains of MMM1 and MDM12 generate a continuous hydrophobic tunnel for phospholipid trafficking.</text>
</comment>
<comment type="caution">
    <text evidence="12">The sequence shown here is derived from an EMBL/GenBank/DDBJ whole genome shotgun (WGS) entry which is preliminary data.</text>
</comment>
<feature type="compositionally biased region" description="Polar residues" evidence="9">
    <location>
        <begin position="74"/>
        <end position="83"/>
    </location>
</feature>
<dbReference type="PANTHER" id="PTHR13466">
    <property type="entry name" value="TEX2 PROTEIN-RELATED"/>
    <property type="match status" value="1"/>
</dbReference>
<dbReference type="GO" id="GO:0005789">
    <property type="term" value="C:endoplasmic reticulum membrane"/>
    <property type="evidence" value="ECO:0007669"/>
    <property type="project" value="UniProtKB-SubCell"/>
</dbReference>
<dbReference type="InterPro" id="IPR027537">
    <property type="entry name" value="Mmm1"/>
</dbReference>
<protein>
    <recommendedName>
        <fullName evidence="8">Maintenance of mitochondrial morphology protein 1</fullName>
    </recommendedName>
</protein>
<dbReference type="GO" id="GO:0045040">
    <property type="term" value="P:protein insertion into mitochondrial outer membrane"/>
    <property type="evidence" value="ECO:0007669"/>
    <property type="project" value="UniProtKB-UniRule"/>
</dbReference>
<feature type="topological domain" description="Lumenal" evidence="8">
    <location>
        <begin position="1"/>
        <end position="21"/>
    </location>
</feature>
<dbReference type="Pfam" id="PF10296">
    <property type="entry name" value="MMM1"/>
    <property type="match status" value="2"/>
</dbReference>
<dbReference type="OrthoDB" id="5599157at2759"/>
<dbReference type="GO" id="GO:0015914">
    <property type="term" value="P:phospholipid transport"/>
    <property type="evidence" value="ECO:0007669"/>
    <property type="project" value="TreeGrafter"/>
</dbReference>
<dbReference type="GO" id="GO:1990456">
    <property type="term" value="P:mitochondrion-endoplasmic reticulum membrane tethering"/>
    <property type="evidence" value="ECO:0007669"/>
    <property type="project" value="TreeGrafter"/>
</dbReference>
<evidence type="ECO:0000313" key="12">
    <source>
        <dbReference type="EMBL" id="KAJ1910798.1"/>
    </source>
</evidence>
<evidence type="ECO:0000259" key="11">
    <source>
        <dbReference type="PROSITE" id="PS51847"/>
    </source>
</evidence>
<reference evidence="12" key="1">
    <citation type="submission" date="2022-07" db="EMBL/GenBank/DDBJ databases">
        <title>Phylogenomic reconstructions and comparative analyses of Kickxellomycotina fungi.</title>
        <authorList>
            <person name="Reynolds N.K."/>
            <person name="Stajich J.E."/>
            <person name="Barry K."/>
            <person name="Grigoriev I.V."/>
            <person name="Crous P."/>
            <person name="Smith M.E."/>
        </authorList>
    </citation>
    <scope>NUCLEOTIDE SEQUENCE</scope>
    <source>
        <strain evidence="12">RSA 861</strain>
    </source>
</reference>
<evidence type="ECO:0000313" key="13">
    <source>
        <dbReference type="Proteomes" id="UP001150569"/>
    </source>
</evidence>
<evidence type="ECO:0000256" key="1">
    <source>
        <dbReference type="ARBA" id="ARBA00022448"/>
    </source>
</evidence>
<keyword evidence="6" id="KW-0446">Lipid-binding</keyword>
<keyword evidence="5" id="KW-0445">Lipid transport</keyword>
<feature type="region of interest" description="Disordered" evidence="9">
    <location>
        <begin position="349"/>
        <end position="381"/>
    </location>
</feature>